<proteinExistence type="predicted"/>
<comment type="caution">
    <text evidence="2">The sequence shown here is derived from an EMBL/GenBank/DDBJ whole genome shotgun (WGS) entry which is preliminary data.</text>
</comment>
<gene>
    <name evidence="2" type="ORF">EZS28_001560</name>
</gene>
<dbReference type="GO" id="GO:0005737">
    <property type="term" value="C:cytoplasm"/>
    <property type="evidence" value="ECO:0007669"/>
    <property type="project" value="TreeGrafter"/>
</dbReference>
<protein>
    <recommendedName>
        <fullName evidence="4">PARP catalytic domain-containing protein</fullName>
    </recommendedName>
</protein>
<evidence type="ECO:0000256" key="1">
    <source>
        <dbReference type="SAM" id="Phobius"/>
    </source>
</evidence>
<feature type="transmembrane region" description="Helical" evidence="1">
    <location>
        <begin position="153"/>
        <end position="173"/>
    </location>
</feature>
<evidence type="ECO:0000313" key="2">
    <source>
        <dbReference type="EMBL" id="KAA6402919.1"/>
    </source>
</evidence>
<reference evidence="2 3" key="1">
    <citation type="submission" date="2019-03" db="EMBL/GenBank/DDBJ databases">
        <title>Single cell metagenomics reveals metabolic interactions within the superorganism composed of flagellate Streblomastix strix and complex community of Bacteroidetes bacteria on its surface.</title>
        <authorList>
            <person name="Treitli S.C."/>
            <person name="Kolisko M."/>
            <person name="Husnik F."/>
            <person name="Keeling P."/>
            <person name="Hampl V."/>
        </authorList>
    </citation>
    <scope>NUCLEOTIDE SEQUENCE [LARGE SCALE GENOMIC DNA]</scope>
    <source>
        <strain evidence="2">ST1C</strain>
    </source>
</reference>
<accession>A0A5J4X8P9</accession>
<dbReference type="Gene3D" id="3.90.228.10">
    <property type="match status" value="1"/>
</dbReference>
<dbReference type="AlphaFoldDB" id="A0A5J4X8P9"/>
<sequence>MTLNNCRAPNGGGICVNTNFSIQIQFIIEDILIKGCQAFSNKSHFGFGGGIFLAGNGDYDFNSIGLDFRGMKIYNNSATNGGQSLYIVMTKLQEWCQYGYKGEYVKGNYSDSTSNENELQGIQLSFNTFYSLSIDKIMHQQQYLERYWNKSNLPWWAIFLIVFVSLALVAIILCCCGCCSSCAKGCSDCCSSCTDGCSDCCSSCTEGCSNCCINCARLCSDKKIYRPSSYINKQNYPPPQSVKAINIVDGYHQTSREAARQIIQTGFRPGTGGIAGGGIYFALNVEDTNRKAHQKGVILKCQVDIGRTKIMKQMEPQLTGEQLKKQGYDSVYFPANYMNTNLNLPEYVIYDSNRVKKIEYA</sequence>
<dbReference type="PANTHER" id="PTHR36542">
    <property type="entry name" value="GIG2-LIKE PROTEIN DRED-RELATED"/>
    <property type="match status" value="1"/>
</dbReference>
<keyword evidence="1" id="KW-1133">Transmembrane helix</keyword>
<evidence type="ECO:0000313" key="3">
    <source>
        <dbReference type="Proteomes" id="UP000324800"/>
    </source>
</evidence>
<keyword evidence="1" id="KW-0472">Membrane</keyword>
<name>A0A5J4X8P9_9EUKA</name>
<organism evidence="2 3">
    <name type="scientific">Streblomastix strix</name>
    <dbReference type="NCBI Taxonomy" id="222440"/>
    <lineage>
        <taxon>Eukaryota</taxon>
        <taxon>Metamonada</taxon>
        <taxon>Preaxostyla</taxon>
        <taxon>Oxymonadida</taxon>
        <taxon>Streblomastigidae</taxon>
        <taxon>Streblomastix</taxon>
    </lineage>
</organism>
<dbReference type="SUPFAM" id="SSF56399">
    <property type="entry name" value="ADP-ribosylation"/>
    <property type="match status" value="1"/>
</dbReference>
<evidence type="ECO:0008006" key="4">
    <source>
        <dbReference type="Google" id="ProtNLM"/>
    </source>
</evidence>
<dbReference type="Proteomes" id="UP000324800">
    <property type="component" value="Unassembled WGS sequence"/>
</dbReference>
<keyword evidence="1" id="KW-0812">Transmembrane</keyword>
<dbReference type="EMBL" id="SNRW01000164">
    <property type="protein sequence ID" value="KAA6402919.1"/>
    <property type="molecule type" value="Genomic_DNA"/>
</dbReference>